<proteinExistence type="predicted"/>
<accession>Q6AAP5</accession>
<dbReference type="EMBL" id="AE017283">
    <property type="protein sequence ID" value="AAT82171.1"/>
    <property type="molecule type" value="Genomic_DNA"/>
</dbReference>
<sequence length="99" mass="10793">MNSATLFSDDLVQAVSVQEHHGGDREPVMRCGDVFLATAALGVCGVSSRLCSICDRAMSNPVRFRSGPATVRHPMRCSQTLCPVPAEQTVRRGYLRRTT</sequence>
<dbReference type="EnsemblBacteria" id="AAT82171">
    <property type="protein sequence ID" value="AAT82171"/>
    <property type="gene ID" value="PPA2397"/>
</dbReference>
<reference evidence="1 2" key="1">
    <citation type="journal article" date="2004" name="Science">
        <title>The complete genome sequence of Propionibacterium acnes, a commensal of human skin.</title>
        <authorList>
            <person name="Bruggemann H."/>
            <person name="Henne A."/>
            <person name="Hoster F."/>
            <person name="Liesegang H."/>
            <person name="Wiezer A."/>
            <person name="Strittmatter A."/>
            <person name="Hujer S."/>
            <person name="Durre P."/>
            <person name="Gottschalk G."/>
        </authorList>
    </citation>
    <scope>NUCLEOTIDE SEQUENCE [LARGE SCALE GENOMIC DNA]</scope>
    <source>
        <strain evidence="2">DSM 16379 / KPA171202</strain>
    </source>
</reference>
<dbReference type="Proteomes" id="UP000000603">
    <property type="component" value="Chromosome"/>
</dbReference>
<evidence type="ECO:0000313" key="2">
    <source>
        <dbReference type="Proteomes" id="UP000000603"/>
    </source>
</evidence>
<protein>
    <submittedName>
        <fullName evidence="1">Uncharacterized protein</fullName>
    </submittedName>
</protein>
<name>Q6AAP5_CUTAK</name>
<dbReference type="HOGENOM" id="CLU_2317869_0_0_11"/>
<gene>
    <name evidence="1" type="ordered locus">PPA2397</name>
</gene>
<dbReference type="AlphaFoldDB" id="Q6AAP5"/>
<dbReference type="KEGG" id="pac:PPA2397"/>
<organism evidence="1 2">
    <name type="scientific">Cutibacterium acnes (strain DSM 16379 / KPA171202)</name>
    <name type="common">Propionibacterium acnes</name>
    <dbReference type="NCBI Taxonomy" id="267747"/>
    <lineage>
        <taxon>Bacteria</taxon>
        <taxon>Bacillati</taxon>
        <taxon>Actinomycetota</taxon>
        <taxon>Actinomycetes</taxon>
        <taxon>Propionibacteriales</taxon>
        <taxon>Propionibacteriaceae</taxon>
        <taxon>Cutibacterium</taxon>
    </lineage>
</organism>
<evidence type="ECO:0000313" key="1">
    <source>
        <dbReference type="EMBL" id="AAT82171.1"/>
    </source>
</evidence>